<dbReference type="Gene3D" id="1.20.1270.280">
    <property type="match status" value="1"/>
</dbReference>
<gene>
    <name evidence="4" type="ORF">DV515_00014817</name>
</gene>
<dbReference type="GO" id="GO:0030286">
    <property type="term" value="C:dynein complex"/>
    <property type="evidence" value="ECO:0007669"/>
    <property type="project" value="InterPro"/>
</dbReference>
<name>A0A3L8RX60_CHLGU</name>
<dbReference type="GO" id="GO:0045505">
    <property type="term" value="F:dynein intermediate chain binding"/>
    <property type="evidence" value="ECO:0007669"/>
    <property type="project" value="InterPro"/>
</dbReference>
<dbReference type="InterPro" id="IPR004273">
    <property type="entry name" value="Dynein_heavy_D6_P-loop"/>
</dbReference>
<evidence type="ECO:0000259" key="2">
    <source>
        <dbReference type="Pfam" id="PF18198"/>
    </source>
</evidence>
<dbReference type="GO" id="GO:0051959">
    <property type="term" value="F:dynein light intermediate chain binding"/>
    <property type="evidence" value="ECO:0007669"/>
    <property type="project" value="InterPro"/>
</dbReference>
<dbReference type="EMBL" id="QUSF01000143">
    <property type="protein sequence ID" value="RLV89557.1"/>
    <property type="molecule type" value="Genomic_DNA"/>
</dbReference>
<dbReference type="InterPro" id="IPR043160">
    <property type="entry name" value="Dynein_C_barrel"/>
</dbReference>
<dbReference type="OrthoDB" id="10251809at2759"/>
<dbReference type="Pfam" id="PF03028">
    <property type="entry name" value="Dynein_heavy"/>
    <property type="match status" value="1"/>
</dbReference>
<dbReference type="GO" id="GO:0007018">
    <property type="term" value="P:microtubule-based movement"/>
    <property type="evidence" value="ECO:0007669"/>
    <property type="project" value="InterPro"/>
</dbReference>
<dbReference type="FunFam" id="1.10.8.720:FF:000002">
    <property type="entry name" value="Dynein heavy chain 9, axonemal"/>
    <property type="match status" value="1"/>
</dbReference>
<dbReference type="PANTHER" id="PTHR46961">
    <property type="entry name" value="DYNEIN HEAVY CHAIN 1, AXONEMAL-LIKE PROTEIN"/>
    <property type="match status" value="1"/>
</dbReference>
<dbReference type="FunFam" id="1.20.1270.280:FF:000003">
    <property type="entry name" value="Dynein axonemal heavy chain 17"/>
    <property type="match status" value="1"/>
</dbReference>
<dbReference type="GO" id="GO:0008569">
    <property type="term" value="F:minus-end-directed microtubule motor activity"/>
    <property type="evidence" value="ECO:0007669"/>
    <property type="project" value="InterPro"/>
</dbReference>
<feature type="domain" description="Dynein heavy chain region D6 P-loop" evidence="1">
    <location>
        <begin position="116"/>
        <end position="217"/>
    </location>
</feature>
<evidence type="ECO:0000259" key="1">
    <source>
        <dbReference type="Pfam" id="PF03028"/>
    </source>
</evidence>
<dbReference type="Proteomes" id="UP000276834">
    <property type="component" value="Unassembled WGS sequence"/>
</dbReference>
<dbReference type="InterPro" id="IPR041658">
    <property type="entry name" value="AAA_lid_11"/>
</dbReference>
<keyword evidence="5" id="KW-1185">Reference proteome</keyword>
<protein>
    <recommendedName>
        <fullName evidence="6">Dynein heavy chain C-terminal domain-containing protein</fullName>
    </recommendedName>
</protein>
<sequence length="678" mass="77021">MEPLAVPSWSSEPKRFAFGQSQAALSSMEEFRNLDRDIEGSAKRWKKFVESECPEKERFPQDWKNKSALQRLCILRALRPDRLPCAVRDFVEEKLGSKYVVGRSLDFATTFEESGPATPMFFILSPGVDPLKDVEKHGKKLGYTFNHRNLHNVSLGQGQEVVAEGALDVAAREGHWVILQNIHLVAKWLSSLEKRLEQHSEGSHRDFRVFLSAEPAPCPESHIIPQGDTLEMCSQEKEFRSILFALCYFHAVVAERRKFGPQGWNRPYPFSTGDLTISVNVLHNYLHASSKVPYDDLRYLVGEIMYGGHITDDWDRRLCKTYLEEFIKPEMLEGELCLAPGFPLPGNMDYNGYHQYIDDALPAESPYLYGLHPNAEIGFLTQRSERLLRTVLELQPRDCSTGQGAVGAQEEMVQALLEEMLEKLTDEFNVAELLARLEERTPYAVVALQECERMNALTAEMRRSLAELELGLKGELTMSSDMETLQNCLFLGTVPQCWVQRSYPSTASLGSWFADLLARISELEAWTRDFSLPSTLWLGGFFNPQSILTAVMQTTARKNKWPLDKMTLQCDVTKRSREDFASAPREGAYVHGLFMEGARWDAQAGTIAEARLKELTPAMPVVFIRAIPDEKQDTRGLYPCPVYKTRQRGPTYVWTFNLKTKEKPSKWVLAGVALLLQI</sequence>
<accession>A0A3L8RX60</accession>
<dbReference type="Gene3D" id="3.10.490.20">
    <property type="match status" value="1"/>
</dbReference>
<dbReference type="FunFam" id="3.10.490.20:FF:000002">
    <property type="entry name" value="Dynein axonemal heavy chain 17"/>
    <property type="match status" value="1"/>
</dbReference>
<dbReference type="Pfam" id="PF18198">
    <property type="entry name" value="AAA_lid_11"/>
    <property type="match status" value="1"/>
</dbReference>
<evidence type="ECO:0000313" key="5">
    <source>
        <dbReference type="Proteomes" id="UP000276834"/>
    </source>
</evidence>
<feature type="domain" description="Dynein heavy chain C-terminal" evidence="3">
    <location>
        <begin position="381"/>
        <end position="676"/>
    </location>
</feature>
<proteinExistence type="predicted"/>
<dbReference type="Gene3D" id="3.40.50.300">
    <property type="entry name" value="P-loop containing nucleotide triphosphate hydrolases"/>
    <property type="match status" value="1"/>
</dbReference>
<dbReference type="AlphaFoldDB" id="A0A3L8RX60"/>
<comment type="caution">
    <text evidence="4">The sequence shown here is derived from an EMBL/GenBank/DDBJ whole genome shotgun (WGS) entry which is preliminary data.</text>
</comment>
<evidence type="ECO:0008006" key="6">
    <source>
        <dbReference type="Google" id="ProtNLM"/>
    </source>
</evidence>
<feature type="domain" description="Dynein heavy chain AAA lid" evidence="2">
    <location>
        <begin position="239"/>
        <end position="375"/>
    </location>
</feature>
<dbReference type="FunFam" id="3.40.50.300:FF:000411">
    <property type="entry name" value="dynein heavy chain 17, axonemal"/>
    <property type="match status" value="1"/>
</dbReference>
<dbReference type="InterPro" id="IPR042219">
    <property type="entry name" value="AAA_lid_11_sf"/>
</dbReference>
<reference evidence="4 5" key="1">
    <citation type="journal article" date="2018" name="Proc. R. Soc. B">
        <title>A non-coding region near Follistatin controls head colour polymorphism in the Gouldian finch.</title>
        <authorList>
            <person name="Toomey M.B."/>
            <person name="Marques C.I."/>
            <person name="Andrade P."/>
            <person name="Araujo P.M."/>
            <person name="Sabatino S."/>
            <person name="Gazda M.A."/>
            <person name="Afonso S."/>
            <person name="Lopes R.J."/>
            <person name="Corbo J.C."/>
            <person name="Carneiro M."/>
        </authorList>
    </citation>
    <scope>NUCLEOTIDE SEQUENCE [LARGE SCALE GENOMIC DNA]</scope>
    <source>
        <strain evidence="4">Red01</strain>
        <tissue evidence="4">Muscle</tissue>
    </source>
</reference>
<dbReference type="Pfam" id="PF18199">
    <property type="entry name" value="Dynein_C"/>
    <property type="match status" value="1"/>
</dbReference>
<dbReference type="InterPro" id="IPR041228">
    <property type="entry name" value="Dynein_C"/>
</dbReference>
<dbReference type="InterPro" id="IPR026983">
    <property type="entry name" value="DHC"/>
</dbReference>
<dbReference type="PANTHER" id="PTHR46961:SF16">
    <property type="entry name" value="DYNEIN AXONEMAL HEAVY CHAIN 17-RELATED"/>
    <property type="match status" value="1"/>
</dbReference>
<organism evidence="4 5">
    <name type="scientific">Chloebia gouldiae</name>
    <name type="common">Gouldian finch</name>
    <name type="synonym">Erythrura gouldiae</name>
    <dbReference type="NCBI Taxonomy" id="44316"/>
    <lineage>
        <taxon>Eukaryota</taxon>
        <taxon>Metazoa</taxon>
        <taxon>Chordata</taxon>
        <taxon>Craniata</taxon>
        <taxon>Vertebrata</taxon>
        <taxon>Euteleostomi</taxon>
        <taxon>Archelosauria</taxon>
        <taxon>Archosauria</taxon>
        <taxon>Dinosauria</taxon>
        <taxon>Saurischia</taxon>
        <taxon>Theropoda</taxon>
        <taxon>Coelurosauria</taxon>
        <taxon>Aves</taxon>
        <taxon>Neognathae</taxon>
        <taxon>Neoaves</taxon>
        <taxon>Telluraves</taxon>
        <taxon>Australaves</taxon>
        <taxon>Passeriformes</taxon>
        <taxon>Passeroidea</taxon>
        <taxon>Passeridae</taxon>
        <taxon>Chloebia</taxon>
    </lineage>
</organism>
<evidence type="ECO:0000313" key="4">
    <source>
        <dbReference type="EMBL" id="RLV89557.1"/>
    </source>
</evidence>
<evidence type="ECO:0000259" key="3">
    <source>
        <dbReference type="Pfam" id="PF18199"/>
    </source>
</evidence>
<dbReference type="InterPro" id="IPR027417">
    <property type="entry name" value="P-loop_NTPase"/>
</dbReference>
<dbReference type="Gene3D" id="1.10.8.720">
    <property type="entry name" value="Region D6 of dynein motor"/>
    <property type="match status" value="1"/>
</dbReference>